<dbReference type="Gene3D" id="3.90.110.10">
    <property type="entry name" value="Lactate dehydrogenase/glycoside hydrolase, family 4, C-terminal"/>
    <property type="match status" value="1"/>
</dbReference>
<feature type="non-terminal residue" evidence="1">
    <location>
        <position position="353"/>
    </location>
</feature>
<organism evidence="1 2">
    <name type="scientific">Brenthis ino</name>
    <name type="common">lesser marbled fritillary</name>
    <dbReference type="NCBI Taxonomy" id="405034"/>
    <lineage>
        <taxon>Eukaryota</taxon>
        <taxon>Metazoa</taxon>
        <taxon>Ecdysozoa</taxon>
        <taxon>Arthropoda</taxon>
        <taxon>Hexapoda</taxon>
        <taxon>Insecta</taxon>
        <taxon>Pterygota</taxon>
        <taxon>Neoptera</taxon>
        <taxon>Endopterygota</taxon>
        <taxon>Lepidoptera</taxon>
        <taxon>Glossata</taxon>
        <taxon>Ditrysia</taxon>
        <taxon>Papilionoidea</taxon>
        <taxon>Nymphalidae</taxon>
        <taxon>Heliconiinae</taxon>
        <taxon>Argynnini</taxon>
        <taxon>Brenthis</taxon>
    </lineage>
</organism>
<dbReference type="EMBL" id="OV170224">
    <property type="protein sequence ID" value="CAH0723762.1"/>
    <property type="molecule type" value="Genomic_DNA"/>
</dbReference>
<dbReference type="OrthoDB" id="7450228at2759"/>
<accession>A0A8J9W1N2</accession>
<dbReference type="InterPro" id="IPR015955">
    <property type="entry name" value="Lactate_DH/Glyco_Ohase_4_C"/>
</dbReference>
<protein>
    <submittedName>
        <fullName evidence="1">Uncharacterized protein</fullName>
    </submittedName>
</protein>
<name>A0A8J9W1N2_9NEOP</name>
<evidence type="ECO:0000313" key="1">
    <source>
        <dbReference type="EMBL" id="CAH0723762.1"/>
    </source>
</evidence>
<keyword evidence="2" id="KW-1185">Reference proteome</keyword>
<dbReference type="Proteomes" id="UP000838878">
    <property type="component" value="Chromosome 4"/>
</dbReference>
<dbReference type="AlphaFoldDB" id="A0A8J9W1N2"/>
<proteinExistence type="predicted"/>
<evidence type="ECO:0000313" key="2">
    <source>
        <dbReference type="Proteomes" id="UP000838878"/>
    </source>
</evidence>
<dbReference type="GO" id="GO:0016616">
    <property type="term" value="F:oxidoreductase activity, acting on the CH-OH group of donors, NAD or NADP as acceptor"/>
    <property type="evidence" value="ECO:0007669"/>
    <property type="project" value="InterPro"/>
</dbReference>
<sequence>MLITQFKYLENKIFFSIYFVFFALKRIWCIEWASLLTSEGDIFCFMTDFTNPNCLKFNKEDPKIEFKALNFMITLAKSFTWSDDKNLSELDEKDGYIEKKKSKYRNTPVITERKPVFFADGLLAMDILKSLSDNIPNDLIFCPSPITAIAKTVLEDYLSVQCDVINDVLVWAANDEVFHVEVEKPLIINDFHCKSDMIRKDFLESLNLDSTQFSAAWMKKEFIEKVASSASKNPYGCIYRAAEFSKTLRDIWLTRIQDDVTKVYTNMGVISDGSLGTIKGYPYILPIVMSKGSWSIDRRFEDDTYLKMEIKRLNKMAKDQHVELISHCKNFLRENVIYQAFRDEDDSGSTSKY</sequence>
<reference evidence="1" key="1">
    <citation type="submission" date="2021-12" db="EMBL/GenBank/DDBJ databases">
        <authorList>
            <person name="Martin H S."/>
        </authorList>
    </citation>
    <scope>NUCLEOTIDE SEQUENCE</scope>
</reference>
<gene>
    <name evidence="1" type="ORF">BINO364_LOCUS9544</name>
</gene>